<reference evidence="2" key="1">
    <citation type="submission" date="2021-02" db="EMBL/GenBank/DDBJ databases">
        <authorList>
            <person name="Dougan E. K."/>
            <person name="Rhodes N."/>
            <person name="Thang M."/>
            <person name="Chan C."/>
        </authorList>
    </citation>
    <scope>NUCLEOTIDE SEQUENCE</scope>
</reference>
<dbReference type="GO" id="GO:0034553">
    <property type="term" value="P:mitochondrial respiratory chain complex II assembly"/>
    <property type="evidence" value="ECO:0007669"/>
    <property type="project" value="TreeGrafter"/>
</dbReference>
<feature type="non-terminal residue" evidence="2">
    <location>
        <position position="1"/>
    </location>
</feature>
<dbReference type="Proteomes" id="UP000654075">
    <property type="component" value="Unassembled WGS sequence"/>
</dbReference>
<proteinExistence type="predicted"/>
<keyword evidence="1" id="KW-0143">Chaperone</keyword>
<sequence>VIWVRRLSCLHTRRPFCGIVSQPVSCKASNLDRRRRTLLWKSRTRSWIEMNDLLGNFVERSLPQLSDAQADLLEQLLARNDAELFGWVSGQSAVPKELLENEVLVMLLKYINRDHPALSY</sequence>
<dbReference type="GO" id="GO:0006121">
    <property type="term" value="P:mitochondrial electron transport, succinate to ubiquinone"/>
    <property type="evidence" value="ECO:0007669"/>
    <property type="project" value="TreeGrafter"/>
</dbReference>
<dbReference type="EMBL" id="CAJNNV010015089">
    <property type="protein sequence ID" value="CAE8603163.1"/>
    <property type="molecule type" value="Genomic_DNA"/>
</dbReference>
<dbReference type="PANTHER" id="PTHR12469">
    <property type="entry name" value="PROTEIN EMI5 HOMOLOG, MITOCHONDRIAL"/>
    <property type="match status" value="1"/>
</dbReference>
<evidence type="ECO:0000256" key="1">
    <source>
        <dbReference type="ARBA" id="ARBA00023186"/>
    </source>
</evidence>
<keyword evidence="3" id="KW-1185">Reference proteome</keyword>
<comment type="caution">
    <text evidence="2">The sequence shown here is derived from an EMBL/GenBank/DDBJ whole genome shotgun (WGS) entry which is preliminary data.</text>
</comment>
<dbReference type="OMA" id="FADSFIW"/>
<dbReference type="Pfam" id="PF03937">
    <property type="entry name" value="Sdh5"/>
    <property type="match status" value="1"/>
</dbReference>
<dbReference type="GO" id="GO:0006099">
    <property type="term" value="P:tricarboxylic acid cycle"/>
    <property type="evidence" value="ECO:0007669"/>
    <property type="project" value="TreeGrafter"/>
</dbReference>
<dbReference type="GO" id="GO:0005739">
    <property type="term" value="C:mitochondrion"/>
    <property type="evidence" value="ECO:0007669"/>
    <property type="project" value="TreeGrafter"/>
</dbReference>
<accession>A0A813EPU3</accession>
<dbReference type="AlphaFoldDB" id="A0A813EPU3"/>
<dbReference type="InterPro" id="IPR036714">
    <property type="entry name" value="SDH_sf"/>
</dbReference>
<organism evidence="2 3">
    <name type="scientific">Polarella glacialis</name>
    <name type="common">Dinoflagellate</name>
    <dbReference type="NCBI Taxonomy" id="89957"/>
    <lineage>
        <taxon>Eukaryota</taxon>
        <taxon>Sar</taxon>
        <taxon>Alveolata</taxon>
        <taxon>Dinophyceae</taxon>
        <taxon>Suessiales</taxon>
        <taxon>Suessiaceae</taxon>
        <taxon>Polarella</taxon>
    </lineage>
</organism>
<name>A0A813EPU3_POLGL</name>
<dbReference type="SUPFAM" id="SSF109910">
    <property type="entry name" value="YgfY-like"/>
    <property type="match status" value="1"/>
</dbReference>
<evidence type="ECO:0000313" key="3">
    <source>
        <dbReference type="Proteomes" id="UP000654075"/>
    </source>
</evidence>
<dbReference type="InterPro" id="IPR005631">
    <property type="entry name" value="SDH"/>
</dbReference>
<evidence type="ECO:0008006" key="4">
    <source>
        <dbReference type="Google" id="ProtNLM"/>
    </source>
</evidence>
<dbReference type="Gene3D" id="1.10.150.250">
    <property type="entry name" value="Flavinator of succinate dehydrogenase"/>
    <property type="match status" value="1"/>
</dbReference>
<dbReference type="PANTHER" id="PTHR12469:SF2">
    <property type="entry name" value="SUCCINATE DEHYDROGENASE ASSEMBLY FACTOR 2, MITOCHONDRIAL"/>
    <property type="match status" value="1"/>
</dbReference>
<gene>
    <name evidence="2" type="ORF">PGLA1383_LOCUS21384</name>
</gene>
<evidence type="ECO:0000313" key="2">
    <source>
        <dbReference type="EMBL" id="CAE8603163.1"/>
    </source>
</evidence>
<dbReference type="OrthoDB" id="424813at2759"/>
<protein>
    <recommendedName>
        <fullName evidence="4">FAD assembly factor SdhE</fullName>
    </recommendedName>
</protein>